<accession>A0ABQ5N2X6</accession>
<comment type="similarity">
    <text evidence="2 11">Belongs to the cation transport ATPase (P-type) (TC 3.A.3) family. Type IB subfamily.</text>
</comment>
<dbReference type="InterPro" id="IPR001757">
    <property type="entry name" value="P_typ_ATPase"/>
</dbReference>
<evidence type="ECO:0000256" key="1">
    <source>
        <dbReference type="ARBA" id="ARBA00004141"/>
    </source>
</evidence>
<dbReference type="PRINTS" id="PR00119">
    <property type="entry name" value="CATATPASE"/>
</dbReference>
<dbReference type="Pfam" id="PF00122">
    <property type="entry name" value="E1-E2_ATPase"/>
    <property type="match status" value="1"/>
</dbReference>
<evidence type="ECO:0000256" key="7">
    <source>
        <dbReference type="ARBA" id="ARBA00022989"/>
    </source>
</evidence>
<feature type="transmembrane region" description="Helical" evidence="11">
    <location>
        <begin position="31"/>
        <end position="52"/>
    </location>
</feature>
<dbReference type="SFLD" id="SFLDG00002">
    <property type="entry name" value="C1.7:_P-type_atpase_like"/>
    <property type="match status" value="1"/>
</dbReference>
<proteinExistence type="inferred from homology"/>
<reference evidence="13 14" key="1">
    <citation type="journal article" date="2024" name="Int. J. Syst. Evol. Microbiol.">
        <title>Clostridium omnivorum sp. nov., isolated from anoxic soil under the treatment of reductive soil disinfestation.</title>
        <authorList>
            <person name="Ueki A."/>
            <person name="Tonouchi A."/>
            <person name="Kaku N."/>
            <person name="Honma S."/>
            <person name="Ueki K."/>
        </authorList>
    </citation>
    <scope>NUCLEOTIDE SEQUENCE [LARGE SCALE GENOMIC DNA]</scope>
    <source>
        <strain evidence="13 14">E14</strain>
    </source>
</reference>
<feature type="transmembrane region" description="Helical" evidence="11">
    <location>
        <begin position="592"/>
        <end position="609"/>
    </location>
</feature>
<keyword evidence="11" id="KW-0547">Nucleotide-binding</keyword>
<keyword evidence="3" id="KW-0104">Cadmium</keyword>
<name>A0ABQ5N2X6_9CLOT</name>
<dbReference type="PANTHER" id="PTHR48085:SF5">
    <property type="entry name" value="CADMIUM_ZINC-TRANSPORTING ATPASE HMA4-RELATED"/>
    <property type="match status" value="1"/>
</dbReference>
<comment type="subcellular location">
    <subcellularLocation>
        <location evidence="11">Cell membrane</location>
    </subcellularLocation>
    <subcellularLocation>
        <location evidence="1">Membrane</location>
        <topology evidence="1">Multi-pass membrane protein</topology>
    </subcellularLocation>
</comment>
<evidence type="ECO:0000256" key="3">
    <source>
        <dbReference type="ARBA" id="ARBA00022539"/>
    </source>
</evidence>
<dbReference type="Gene3D" id="3.40.50.1000">
    <property type="entry name" value="HAD superfamily/HAD-like"/>
    <property type="match status" value="1"/>
</dbReference>
<dbReference type="SFLD" id="SFLDS00003">
    <property type="entry name" value="Haloacid_Dehalogenase"/>
    <property type="match status" value="1"/>
</dbReference>
<dbReference type="SFLD" id="SFLDF00027">
    <property type="entry name" value="p-type_atpase"/>
    <property type="match status" value="1"/>
</dbReference>
<dbReference type="Pfam" id="PF00702">
    <property type="entry name" value="Hydrolase"/>
    <property type="match status" value="1"/>
</dbReference>
<feature type="transmembrane region" description="Helical" evidence="11">
    <location>
        <begin position="59"/>
        <end position="76"/>
    </location>
</feature>
<evidence type="ECO:0000256" key="8">
    <source>
        <dbReference type="ARBA" id="ARBA00023136"/>
    </source>
</evidence>
<dbReference type="InterPro" id="IPR051014">
    <property type="entry name" value="Cation_Transport_ATPase_IB"/>
</dbReference>
<keyword evidence="11" id="KW-1003">Cell membrane</keyword>
<evidence type="ECO:0000256" key="6">
    <source>
        <dbReference type="ARBA" id="ARBA00022967"/>
    </source>
</evidence>
<dbReference type="Proteomes" id="UP001208567">
    <property type="component" value="Unassembled WGS sequence"/>
</dbReference>
<evidence type="ECO:0000259" key="12">
    <source>
        <dbReference type="Pfam" id="PF00122"/>
    </source>
</evidence>
<keyword evidence="14" id="KW-1185">Reference proteome</keyword>
<dbReference type="NCBIfam" id="TIGR01512">
    <property type="entry name" value="ATPase-IB2_Cd"/>
    <property type="match status" value="1"/>
</dbReference>
<dbReference type="SUPFAM" id="SSF81665">
    <property type="entry name" value="Calcium ATPase, transmembrane domain M"/>
    <property type="match status" value="1"/>
</dbReference>
<dbReference type="InterPro" id="IPR036412">
    <property type="entry name" value="HAD-like_sf"/>
</dbReference>
<evidence type="ECO:0000256" key="2">
    <source>
        <dbReference type="ARBA" id="ARBA00006024"/>
    </source>
</evidence>
<dbReference type="NCBIfam" id="TIGR01511">
    <property type="entry name" value="ATPase-IB1_Cu"/>
    <property type="match status" value="1"/>
</dbReference>
<dbReference type="InterPro" id="IPR027256">
    <property type="entry name" value="P-typ_ATPase_IB"/>
</dbReference>
<keyword evidence="11" id="KW-0067">ATP-binding</keyword>
<dbReference type="InterPro" id="IPR059000">
    <property type="entry name" value="ATPase_P-type_domA"/>
</dbReference>
<evidence type="ECO:0000313" key="13">
    <source>
        <dbReference type="EMBL" id="GLC29540.1"/>
    </source>
</evidence>
<dbReference type="EMBL" id="BRXR01000001">
    <property type="protein sequence ID" value="GLC29540.1"/>
    <property type="molecule type" value="Genomic_DNA"/>
</dbReference>
<dbReference type="Gene3D" id="3.40.1110.10">
    <property type="entry name" value="Calcium-transporting ATPase, cytoplasmic domain N"/>
    <property type="match status" value="2"/>
</dbReference>
<dbReference type="Gene3D" id="2.70.150.10">
    <property type="entry name" value="Calcium-transporting ATPase, cytoplasmic transduction domain A"/>
    <property type="match status" value="1"/>
</dbReference>
<evidence type="ECO:0000313" key="14">
    <source>
        <dbReference type="Proteomes" id="UP001208567"/>
    </source>
</evidence>
<sequence length="613" mass="65926">MKISKGQRVAVSGAIIVVALAFKRLNFLVNIADILLLISAFISGYPIALNAVRALKYKILGIDALVTLAVIGAMFIGEYFEAAAVTFLFMLGNYLEAKTLEKTRSAIKALLDLAPDTARVLREGNEVKLSADEVIKGDIVIVKPGEKIPVDGTIIEGKAYINQAAITGESMPVNKEVKDTVFSGTIIESGYIKVRADRVGEDTTFSRILHMVEEAQDKKAKTQKFLEVFSKYYTPAIMVLAVVIFIITRDIELALTLLVIACPGALVISTPVSIVAGIGNGAKKGILIKGGEIIEKLGTVKVIAFDKTGTLTVGRPEVTNIRVIDTSEEELLSLAASAEMYSEHPLSKAIVKKASSVNETNIIRPEEAEIIIGQGVKAKLDNKIIFIGNRKLMSENNIIVSKDIEAYIRSEENEGQTAVLVSNSKSLIGVISIADTIREDAMQLIKKLKAQGVKKVVMLTGDNKRAAAAIAKRLNLDDYYAELLPEDKVSILKNLQNDVGTAAMVGDGVNDAPALATADLGIAVGGAGSDVAMETADVVLMSDEVKKLSYAIGLSRATVKNMKQNIYFAIAIVAMLLVGVLFKVVFLSSGMFIHELSVLAVIINAIRLLKYKE</sequence>
<dbReference type="RefSeq" id="WP_264848833.1">
    <property type="nucleotide sequence ID" value="NZ_BRXR01000001.1"/>
</dbReference>
<feature type="domain" description="P-type ATPase A" evidence="12">
    <location>
        <begin position="113"/>
        <end position="213"/>
    </location>
</feature>
<evidence type="ECO:0000256" key="5">
    <source>
        <dbReference type="ARBA" id="ARBA00022723"/>
    </source>
</evidence>
<dbReference type="PRINTS" id="PR00941">
    <property type="entry name" value="CDATPASE"/>
</dbReference>
<dbReference type="PANTHER" id="PTHR48085">
    <property type="entry name" value="CADMIUM/ZINC-TRANSPORTING ATPASE HMA2-RELATED"/>
    <property type="match status" value="1"/>
</dbReference>
<dbReference type="PROSITE" id="PS00154">
    <property type="entry name" value="ATPASE_E1_E2"/>
    <property type="match status" value="1"/>
</dbReference>
<feature type="transmembrane region" description="Helical" evidence="11">
    <location>
        <begin position="253"/>
        <end position="279"/>
    </location>
</feature>
<feature type="transmembrane region" description="Helical" evidence="11">
    <location>
        <begin position="566"/>
        <end position="586"/>
    </location>
</feature>
<evidence type="ECO:0000256" key="9">
    <source>
        <dbReference type="ARBA" id="ARBA00039103"/>
    </source>
</evidence>
<dbReference type="InterPro" id="IPR044492">
    <property type="entry name" value="P_typ_ATPase_HD_dom"/>
</dbReference>
<evidence type="ECO:0000256" key="10">
    <source>
        <dbReference type="ARBA" id="ARBA00049338"/>
    </source>
</evidence>
<keyword evidence="8 11" id="KW-0472">Membrane</keyword>
<dbReference type="NCBIfam" id="TIGR01525">
    <property type="entry name" value="ATPase-IB_hvy"/>
    <property type="match status" value="1"/>
</dbReference>
<keyword evidence="7 11" id="KW-1133">Transmembrane helix</keyword>
<evidence type="ECO:0000256" key="11">
    <source>
        <dbReference type="RuleBase" id="RU362081"/>
    </source>
</evidence>
<keyword evidence="4 11" id="KW-0812">Transmembrane</keyword>
<dbReference type="InterPro" id="IPR023299">
    <property type="entry name" value="ATPase_P-typ_cyto_dom_N"/>
</dbReference>
<keyword evidence="6" id="KW-1278">Translocase</keyword>
<dbReference type="CDD" id="cd02079">
    <property type="entry name" value="P-type_ATPase_HM"/>
    <property type="match status" value="1"/>
</dbReference>
<dbReference type="SUPFAM" id="SSF81653">
    <property type="entry name" value="Calcium ATPase, transduction domain A"/>
    <property type="match status" value="1"/>
</dbReference>
<dbReference type="NCBIfam" id="TIGR01494">
    <property type="entry name" value="ATPase_P-type"/>
    <property type="match status" value="1"/>
</dbReference>
<evidence type="ECO:0000256" key="4">
    <source>
        <dbReference type="ARBA" id="ARBA00022692"/>
    </source>
</evidence>
<feature type="transmembrane region" description="Helical" evidence="11">
    <location>
        <begin position="228"/>
        <end position="247"/>
    </location>
</feature>
<protein>
    <recommendedName>
        <fullName evidence="9">Cd(2+)-exporting ATPase</fullName>
        <ecNumber evidence="9">7.2.2.21</ecNumber>
    </recommendedName>
</protein>
<dbReference type="SUPFAM" id="SSF56784">
    <property type="entry name" value="HAD-like"/>
    <property type="match status" value="1"/>
</dbReference>
<dbReference type="InterPro" id="IPR018303">
    <property type="entry name" value="ATPase_P-typ_P_site"/>
</dbReference>
<dbReference type="InterPro" id="IPR023298">
    <property type="entry name" value="ATPase_P-typ_TM_dom_sf"/>
</dbReference>
<gene>
    <name evidence="13" type="primary">cadA</name>
    <name evidence="13" type="ORF">bsdE14_09500</name>
</gene>
<dbReference type="EC" id="7.2.2.21" evidence="9"/>
<comment type="caution">
    <text evidence="13">The sequence shown here is derived from an EMBL/GenBank/DDBJ whole genome shotgun (WGS) entry which is preliminary data.</text>
</comment>
<dbReference type="InterPro" id="IPR023214">
    <property type="entry name" value="HAD_sf"/>
</dbReference>
<dbReference type="InterPro" id="IPR008250">
    <property type="entry name" value="ATPase_P-typ_transduc_dom_A_sf"/>
</dbReference>
<keyword evidence="5 11" id="KW-0479">Metal-binding</keyword>
<organism evidence="13 14">
    <name type="scientific">Clostridium omnivorum</name>
    <dbReference type="NCBI Taxonomy" id="1604902"/>
    <lineage>
        <taxon>Bacteria</taxon>
        <taxon>Bacillati</taxon>
        <taxon>Bacillota</taxon>
        <taxon>Clostridia</taxon>
        <taxon>Eubacteriales</taxon>
        <taxon>Clostridiaceae</taxon>
        <taxon>Clostridium</taxon>
    </lineage>
</organism>
<comment type="catalytic activity">
    <reaction evidence="10">
        <text>Cd(2+)(in) + ATP + H2O = Cd(2+)(out) + ADP + phosphate + H(+)</text>
        <dbReference type="Rhea" id="RHEA:12132"/>
        <dbReference type="ChEBI" id="CHEBI:15377"/>
        <dbReference type="ChEBI" id="CHEBI:15378"/>
        <dbReference type="ChEBI" id="CHEBI:30616"/>
        <dbReference type="ChEBI" id="CHEBI:43474"/>
        <dbReference type="ChEBI" id="CHEBI:48775"/>
        <dbReference type="ChEBI" id="CHEBI:456216"/>
        <dbReference type="EC" id="7.2.2.21"/>
    </reaction>
</comment>